<dbReference type="GO" id="GO:0044781">
    <property type="term" value="P:bacterial-type flagellum organization"/>
    <property type="evidence" value="ECO:0007669"/>
    <property type="project" value="UniProtKB-KW"/>
</dbReference>
<dbReference type="EMBL" id="JAVRIE010000003">
    <property type="protein sequence ID" value="MDT0582838.1"/>
    <property type="molecule type" value="Genomic_DNA"/>
</dbReference>
<accession>A0AAW8R6M9</accession>
<keyword evidence="5" id="KW-0813">Transport</keyword>
<dbReference type="Pfam" id="PF02108">
    <property type="entry name" value="FliH"/>
    <property type="match status" value="1"/>
</dbReference>
<evidence type="ECO:0000256" key="2">
    <source>
        <dbReference type="ARBA" id="ARBA00004496"/>
    </source>
</evidence>
<evidence type="ECO:0000256" key="6">
    <source>
        <dbReference type="ARBA" id="ARBA00022490"/>
    </source>
</evidence>
<dbReference type="AlphaFoldDB" id="A0AAW8R6M9"/>
<evidence type="ECO:0000256" key="10">
    <source>
        <dbReference type="SAM" id="MobiDB-lite"/>
    </source>
</evidence>
<dbReference type="PANTHER" id="PTHR34982:SF1">
    <property type="entry name" value="FLAGELLAR ASSEMBLY PROTEIN FLIH"/>
    <property type="match status" value="1"/>
</dbReference>
<keyword evidence="13" id="KW-1185">Reference proteome</keyword>
<dbReference type="PRINTS" id="PR01003">
    <property type="entry name" value="FLGFLIH"/>
</dbReference>
<comment type="similarity">
    <text evidence="3">Belongs to the FliH family.</text>
</comment>
<dbReference type="Proteomes" id="UP001249020">
    <property type="component" value="Unassembled WGS sequence"/>
</dbReference>
<evidence type="ECO:0000259" key="11">
    <source>
        <dbReference type="Pfam" id="PF02108"/>
    </source>
</evidence>
<evidence type="ECO:0000256" key="3">
    <source>
        <dbReference type="ARBA" id="ARBA00006602"/>
    </source>
</evidence>
<dbReference type="InterPro" id="IPR051472">
    <property type="entry name" value="T3SS_Stator/FliH"/>
</dbReference>
<gene>
    <name evidence="12" type="primary">fliH</name>
    <name evidence="12" type="ORF">RM544_09810</name>
</gene>
<evidence type="ECO:0000256" key="1">
    <source>
        <dbReference type="ARBA" id="ARBA00003041"/>
    </source>
</evidence>
<dbReference type="InterPro" id="IPR000563">
    <property type="entry name" value="Flag_FliH"/>
</dbReference>
<comment type="subcellular location">
    <subcellularLocation>
        <location evidence="2">Cytoplasm</location>
    </subcellularLocation>
</comment>
<name>A0AAW8R6M9_9ALTE</name>
<reference evidence="12 13" key="1">
    <citation type="submission" date="2023-09" db="EMBL/GenBank/DDBJ databases">
        <authorList>
            <person name="Rey-Velasco X."/>
        </authorList>
    </citation>
    <scope>NUCLEOTIDE SEQUENCE [LARGE SCALE GENOMIC DNA]</scope>
    <source>
        <strain evidence="12 13">W409</strain>
    </source>
</reference>
<evidence type="ECO:0000256" key="8">
    <source>
        <dbReference type="ARBA" id="ARBA00022927"/>
    </source>
</evidence>
<feature type="region of interest" description="Disordered" evidence="10">
    <location>
        <begin position="1"/>
        <end position="41"/>
    </location>
</feature>
<dbReference type="GO" id="GO:0071973">
    <property type="term" value="P:bacterial-type flagellum-dependent cell motility"/>
    <property type="evidence" value="ECO:0007669"/>
    <property type="project" value="InterPro"/>
</dbReference>
<dbReference type="GO" id="GO:0005829">
    <property type="term" value="C:cytosol"/>
    <property type="evidence" value="ECO:0007669"/>
    <property type="project" value="TreeGrafter"/>
</dbReference>
<keyword evidence="6" id="KW-0963">Cytoplasm</keyword>
<dbReference type="GO" id="GO:0015031">
    <property type="term" value="P:protein transport"/>
    <property type="evidence" value="ECO:0007669"/>
    <property type="project" value="UniProtKB-KW"/>
</dbReference>
<evidence type="ECO:0000256" key="5">
    <source>
        <dbReference type="ARBA" id="ARBA00022448"/>
    </source>
</evidence>
<evidence type="ECO:0000313" key="12">
    <source>
        <dbReference type="EMBL" id="MDT0582838.1"/>
    </source>
</evidence>
<organism evidence="12 13">
    <name type="scientific">Brumicola blandensis</name>
    <dbReference type="NCBI Taxonomy" id="3075611"/>
    <lineage>
        <taxon>Bacteria</taxon>
        <taxon>Pseudomonadati</taxon>
        <taxon>Pseudomonadota</taxon>
        <taxon>Gammaproteobacteria</taxon>
        <taxon>Alteromonadales</taxon>
        <taxon>Alteromonadaceae</taxon>
        <taxon>Brumicola</taxon>
    </lineage>
</organism>
<dbReference type="NCBIfam" id="NF004270">
    <property type="entry name" value="PRK05687.2-1"/>
    <property type="match status" value="1"/>
</dbReference>
<keyword evidence="7" id="KW-1005">Bacterial flagellum biogenesis</keyword>
<sequence length="271" mass="29982">MTISSSKGSTQSYRPLSQAMQDDAQAWDLPTVDPRVKSTETNALNRSREWKYEPPEIEEEVKPLTAQDIEAIRQSAYEEGLASGKEEGYEAGFTEGKEAGFEAGMSEGKEQGLAQGMESGQQQIDELARSWQNIIEQAAKPLAQVNLDLEQELVILASKLAKAVIGVEVQTQNDVLLAAISEGIKVLPIQESQYQFQMNPIDLAMVKGHFGEQTIQDNHWQLIENPSMERGGCEITTVNNAVDMSIERRSKEVFNQFLSAQGVNHDPRNAG</sequence>
<comment type="caution">
    <text evidence="12">The sequence shown here is derived from an EMBL/GenBank/DDBJ whole genome shotgun (WGS) entry which is preliminary data.</text>
</comment>
<protein>
    <recommendedName>
        <fullName evidence="4">Flagellar assembly protein FliH</fullName>
    </recommendedName>
</protein>
<dbReference type="GO" id="GO:0003774">
    <property type="term" value="F:cytoskeletal motor activity"/>
    <property type="evidence" value="ECO:0007669"/>
    <property type="project" value="InterPro"/>
</dbReference>
<feature type="compositionally biased region" description="Polar residues" evidence="10">
    <location>
        <begin position="1"/>
        <end position="20"/>
    </location>
</feature>
<evidence type="ECO:0000313" key="13">
    <source>
        <dbReference type="Proteomes" id="UP001249020"/>
    </source>
</evidence>
<keyword evidence="12" id="KW-0282">Flagellum</keyword>
<evidence type="ECO:0000256" key="4">
    <source>
        <dbReference type="ARBA" id="ARBA00016507"/>
    </source>
</evidence>
<dbReference type="GO" id="GO:0009288">
    <property type="term" value="C:bacterial-type flagellum"/>
    <property type="evidence" value="ECO:0007669"/>
    <property type="project" value="InterPro"/>
</dbReference>
<evidence type="ECO:0000256" key="9">
    <source>
        <dbReference type="ARBA" id="ARBA00023225"/>
    </source>
</evidence>
<proteinExistence type="inferred from homology"/>
<dbReference type="RefSeq" id="WP_311361611.1">
    <property type="nucleotide sequence ID" value="NZ_JAVRIE010000003.1"/>
</dbReference>
<keyword evidence="12" id="KW-0966">Cell projection</keyword>
<keyword evidence="9" id="KW-1006">Bacterial flagellum protein export</keyword>
<keyword evidence="8" id="KW-0653">Protein transport</keyword>
<dbReference type="InterPro" id="IPR018035">
    <property type="entry name" value="Flagellar_FliH/T3SS_HrpE"/>
</dbReference>
<evidence type="ECO:0000256" key="7">
    <source>
        <dbReference type="ARBA" id="ARBA00022795"/>
    </source>
</evidence>
<comment type="function">
    <text evidence="1">Needed for flagellar regrowth and assembly.</text>
</comment>
<dbReference type="PANTHER" id="PTHR34982">
    <property type="entry name" value="YOP PROTEINS TRANSLOCATION PROTEIN L"/>
    <property type="match status" value="1"/>
</dbReference>
<keyword evidence="12" id="KW-0969">Cilium</keyword>
<feature type="domain" description="Flagellar assembly protein FliH/Type III secretion system HrpE" evidence="11">
    <location>
        <begin position="128"/>
        <end position="252"/>
    </location>
</feature>